<feature type="transmembrane region" description="Helical" evidence="1">
    <location>
        <begin position="153"/>
        <end position="174"/>
    </location>
</feature>
<feature type="non-terminal residue" evidence="2">
    <location>
        <position position="1"/>
    </location>
</feature>
<protein>
    <submittedName>
        <fullName evidence="2">Uncharacterized protein</fullName>
    </submittedName>
</protein>
<reference evidence="2" key="1">
    <citation type="journal article" date="2015" name="Nature">
        <title>Complex archaea that bridge the gap between prokaryotes and eukaryotes.</title>
        <authorList>
            <person name="Spang A."/>
            <person name="Saw J.H."/>
            <person name="Jorgensen S.L."/>
            <person name="Zaremba-Niedzwiedzka K."/>
            <person name="Martijn J."/>
            <person name="Lind A.E."/>
            <person name="van Eijk R."/>
            <person name="Schleper C."/>
            <person name="Guy L."/>
            <person name="Ettema T.J."/>
        </authorList>
    </citation>
    <scope>NUCLEOTIDE SEQUENCE</scope>
</reference>
<evidence type="ECO:0000256" key="1">
    <source>
        <dbReference type="SAM" id="Phobius"/>
    </source>
</evidence>
<keyword evidence="1" id="KW-0812">Transmembrane</keyword>
<feature type="transmembrane region" description="Helical" evidence="1">
    <location>
        <begin position="37"/>
        <end position="64"/>
    </location>
</feature>
<feature type="transmembrane region" description="Helical" evidence="1">
    <location>
        <begin position="84"/>
        <end position="107"/>
    </location>
</feature>
<proteinExistence type="predicted"/>
<keyword evidence="1" id="KW-0472">Membrane</keyword>
<feature type="transmembrane region" description="Helical" evidence="1">
    <location>
        <begin position="114"/>
        <end position="133"/>
    </location>
</feature>
<sequence length="208" mass="22405">LTSDVEELPFPMAPVGAMGMTALADASNKKDTWRWRAFSIGGVAGAAFGAVYLAVPNITGAVFAEAVRILPLPFLDLTQYTEGALPAMPMMISFDLTFIVLGMVLPFWAMVGSFIGLMVTLIANPLLYHAGVLDGWQPGIGGIQTIQANTMDFYFSFGLGLSLAVAAIGLMHVLNSFRTRRRELTELGKGGIEWSKLFRPARVSQSSQ</sequence>
<gene>
    <name evidence="2" type="ORF">LCGC14_2982740</name>
</gene>
<comment type="caution">
    <text evidence="2">The sequence shown here is derived from an EMBL/GenBank/DDBJ whole genome shotgun (WGS) entry which is preliminary data.</text>
</comment>
<organism evidence="2">
    <name type="scientific">marine sediment metagenome</name>
    <dbReference type="NCBI Taxonomy" id="412755"/>
    <lineage>
        <taxon>unclassified sequences</taxon>
        <taxon>metagenomes</taxon>
        <taxon>ecological metagenomes</taxon>
    </lineage>
</organism>
<evidence type="ECO:0000313" key="2">
    <source>
        <dbReference type="EMBL" id="KKK64581.1"/>
    </source>
</evidence>
<dbReference type="AlphaFoldDB" id="A0A0F8ZXB3"/>
<keyword evidence="1" id="KW-1133">Transmembrane helix</keyword>
<accession>A0A0F8ZXB3</accession>
<name>A0A0F8ZXB3_9ZZZZ</name>
<dbReference type="EMBL" id="LAZR01060957">
    <property type="protein sequence ID" value="KKK64581.1"/>
    <property type="molecule type" value="Genomic_DNA"/>
</dbReference>